<dbReference type="AlphaFoldDB" id="A0AAW0UZ70"/>
<keyword evidence="10" id="KW-1185">Reference proteome</keyword>
<dbReference type="GO" id="GO:0016758">
    <property type="term" value="F:hexosyltransferase activity"/>
    <property type="evidence" value="ECO:0007669"/>
    <property type="project" value="TreeGrafter"/>
</dbReference>
<keyword evidence="4" id="KW-0808">Transferase</keyword>
<evidence type="ECO:0000313" key="10">
    <source>
        <dbReference type="Proteomes" id="UP001487740"/>
    </source>
</evidence>
<evidence type="ECO:0000256" key="4">
    <source>
        <dbReference type="ARBA" id="ARBA00022679"/>
    </source>
</evidence>
<dbReference type="GO" id="GO:0000139">
    <property type="term" value="C:Golgi membrane"/>
    <property type="evidence" value="ECO:0007669"/>
    <property type="project" value="UniProtKB-SubCell"/>
</dbReference>
<organism evidence="9 10">
    <name type="scientific">Scylla paramamosain</name>
    <name type="common">Mud crab</name>
    <dbReference type="NCBI Taxonomy" id="85552"/>
    <lineage>
        <taxon>Eukaryota</taxon>
        <taxon>Metazoa</taxon>
        <taxon>Ecdysozoa</taxon>
        <taxon>Arthropoda</taxon>
        <taxon>Crustacea</taxon>
        <taxon>Multicrustacea</taxon>
        <taxon>Malacostraca</taxon>
        <taxon>Eumalacostraca</taxon>
        <taxon>Eucarida</taxon>
        <taxon>Decapoda</taxon>
        <taxon>Pleocyemata</taxon>
        <taxon>Brachyura</taxon>
        <taxon>Eubrachyura</taxon>
        <taxon>Portunoidea</taxon>
        <taxon>Portunidae</taxon>
        <taxon>Portuninae</taxon>
        <taxon>Scylla</taxon>
    </lineage>
</organism>
<dbReference type="SUPFAM" id="SSF53448">
    <property type="entry name" value="Nucleotide-diphospho-sugar transferases"/>
    <property type="match status" value="1"/>
</dbReference>
<dbReference type="Gene3D" id="3.90.550.20">
    <property type="match status" value="1"/>
</dbReference>
<dbReference type="InterPro" id="IPR051981">
    <property type="entry name" value="Glycosyltransf_32"/>
</dbReference>
<evidence type="ECO:0000256" key="2">
    <source>
        <dbReference type="ARBA" id="ARBA00009003"/>
    </source>
</evidence>
<reference evidence="9 10" key="1">
    <citation type="submission" date="2023-03" db="EMBL/GenBank/DDBJ databases">
        <title>High-quality genome of Scylla paramamosain provides insights in environmental adaptation.</title>
        <authorList>
            <person name="Zhang L."/>
        </authorList>
    </citation>
    <scope>NUCLEOTIDE SEQUENCE [LARGE SCALE GENOMIC DNA]</scope>
    <source>
        <strain evidence="9">LZ_2023a</strain>
        <tissue evidence="9">Muscle</tissue>
    </source>
</reference>
<dbReference type="Proteomes" id="UP001487740">
    <property type="component" value="Unassembled WGS sequence"/>
</dbReference>
<feature type="domain" description="Alpha 1,4-glycosyltransferase" evidence="8">
    <location>
        <begin position="195"/>
        <end position="322"/>
    </location>
</feature>
<comment type="similarity">
    <text evidence="2">Belongs to the glycosyltransferase 32 family.</text>
</comment>
<dbReference type="InterPro" id="IPR029044">
    <property type="entry name" value="Nucleotide-diphossugar_trans"/>
</dbReference>
<evidence type="ECO:0000256" key="5">
    <source>
        <dbReference type="ARBA" id="ARBA00023034"/>
    </source>
</evidence>
<dbReference type="InterPro" id="IPR007652">
    <property type="entry name" value="A1-4-GlycosylTfrase_dom"/>
</dbReference>
<accession>A0AAW0UZ70</accession>
<keyword evidence="7" id="KW-0812">Transmembrane</keyword>
<feature type="transmembrane region" description="Helical" evidence="7">
    <location>
        <begin position="7"/>
        <end position="28"/>
    </location>
</feature>
<sequence length="327" mass="37057">MTRRKEKIMMVMIGIVVMTALWMAVVWYRLPLNLAPIAAPHPIILQTKEPAEGSIMLLEGYGGERLTYRMFCAVESAARNHPQLPVYLLMTSTIVDDSSLLRSLTDSLGNLHVAHLDTARLFKDTPLEAWHARRAWEESKWPTSHYNDALRWLLLWRYGGIYLDMDVVVTRSLSALPNCTGLESDQWAAAGVLKFSPSHPLIYSCLTYFAQHFDGQVWGANGPELMTQVLKDRCGLELPSGRTPHCPDVAVMPPRAFYPVPWWEWRRYVTDDPELSRDLLNDPQVLVLHVWNLHTSHALVRLTSQQPYARAAQVFCPTTAAHAGDAM</sequence>
<proteinExistence type="inferred from homology"/>
<evidence type="ECO:0000259" key="8">
    <source>
        <dbReference type="Pfam" id="PF04572"/>
    </source>
</evidence>
<evidence type="ECO:0000256" key="7">
    <source>
        <dbReference type="SAM" id="Phobius"/>
    </source>
</evidence>
<keyword evidence="7" id="KW-1133">Transmembrane helix</keyword>
<dbReference type="Pfam" id="PF04572">
    <property type="entry name" value="Gb3_synth"/>
    <property type="match status" value="1"/>
</dbReference>
<gene>
    <name evidence="9" type="ORF">O3P69_001526</name>
</gene>
<evidence type="ECO:0000256" key="6">
    <source>
        <dbReference type="ARBA" id="ARBA00023136"/>
    </source>
</evidence>
<comment type="subcellular location">
    <subcellularLocation>
        <location evidence="1">Golgi apparatus membrane</location>
        <topology evidence="1">Single-pass type II membrane protein</topology>
    </subcellularLocation>
</comment>
<comment type="caution">
    <text evidence="9">The sequence shown here is derived from an EMBL/GenBank/DDBJ whole genome shotgun (WGS) entry which is preliminary data.</text>
</comment>
<evidence type="ECO:0000256" key="1">
    <source>
        <dbReference type="ARBA" id="ARBA00004323"/>
    </source>
</evidence>
<name>A0AAW0UZ70_SCYPA</name>
<keyword evidence="6 7" id="KW-0472">Membrane</keyword>
<dbReference type="Pfam" id="PF04488">
    <property type="entry name" value="Gly_transf_sug"/>
    <property type="match status" value="1"/>
</dbReference>
<keyword evidence="3" id="KW-0328">Glycosyltransferase</keyword>
<dbReference type="InterPro" id="IPR007577">
    <property type="entry name" value="GlycoTrfase_DXD_sugar-bd_CS"/>
</dbReference>
<evidence type="ECO:0000313" key="9">
    <source>
        <dbReference type="EMBL" id="KAK8405009.1"/>
    </source>
</evidence>
<dbReference type="GO" id="GO:0006688">
    <property type="term" value="P:glycosphingolipid biosynthetic process"/>
    <property type="evidence" value="ECO:0007669"/>
    <property type="project" value="TreeGrafter"/>
</dbReference>
<keyword evidence="5" id="KW-0333">Golgi apparatus</keyword>
<evidence type="ECO:0000256" key="3">
    <source>
        <dbReference type="ARBA" id="ARBA00022676"/>
    </source>
</evidence>
<dbReference type="PANTHER" id="PTHR12042">
    <property type="entry name" value="LACTOSYLCERAMIDE 4-ALPHA-GALACTOSYLTRANSFERASE ALPHA- 1,4-GALACTOSYLTRANSFERASE"/>
    <property type="match status" value="1"/>
</dbReference>
<dbReference type="PANTHER" id="PTHR12042:SF21">
    <property type="entry name" value="ALPHA1,4-GALACTOSYLTRANSFERASE 1-RELATED"/>
    <property type="match status" value="1"/>
</dbReference>
<dbReference type="EMBL" id="JARAKH010000003">
    <property type="protein sequence ID" value="KAK8405009.1"/>
    <property type="molecule type" value="Genomic_DNA"/>
</dbReference>
<protein>
    <recommendedName>
        <fullName evidence="8">Alpha 1,4-glycosyltransferase domain-containing protein</fullName>
    </recommendedName>
</protein>